<keyword evidence="4 8" id="KW-0067">ATP-binding</keyword>
<dbReference type="Pfam" id="PF00005">
    <property type="entry name" value="ABC_tran"/>
    <property type="match status" value="1"/>
</dbReference>
<keyword evidence="3" id="KW-0547">Nucleotide-binding</keyword>
<keyword evidence="5" id="KW-0029">Amino-acid transport</keyword>
<dbReference type="CDD" id="cd03224">
    <property type="entry name" value="ABC_TM1139_LivF_branched"/>
    <property type="match status" value="1"/>
</dbReference>
<dbReference type="PANTHER" id="PTHR43820">
    <property type="entry name" value="HIGH-AFFINITY BRANCHED-CHAIN AMINO ACID TRANSPORT ATP-BINDING PROTEIN LIVF"/>
    <property type="match status" value="1"/>
</dbReference>
<protein>
    <submittedName>
        <fullName evidence="8">ABC transporter ATP-binding protein</fullName>
    </submittedName>
</protein>
<dbReference type="Proteomes" id="UP001597063">
    <property type="component" value="Unassembled WGS sequence"/>
</dbReference>
<evidence type="ECO:0000256" key="6">
    <source>
        <dbReference type="SAM" id="MobiDB-lite"/>
    </source>
</evidence>
<dbReference type="SUPFAM" id="SSF52540">
    <property type="entry name" value="P-loop containing nucleoside triphosphate hydrolases"/>
    <property type="match status" value="1"/>
</dbReference>
<evidence type="ECO:0000313" key="8">
    <source>
        <dbReference type="EMBL" id="MFD0687121.1"/>
    </source>
</evidence>
<accession>A0ABW2XL82</accession>
<proteinExistence type="inferred from homology"/>
<comment type="caution">
    <text evidence="8">The sequence shown here is derived from an EMBL/GenBank/DDBJ whole genome shotgun (WGS) entry which is preliminary data.</text>
</comment>
<dbReference type="EMBL" id="JBHTGP010000011">
    <property type="protein sequence ID" value="MFD0687121.1"/>
    <property type="molecule type" value="Genomic_DNA"/>
</dbReference>
<dbReference type="InterPro" id="IPR017871">
    <property type="entry name" value="ABC_transporter-like_CS"/>
</dbReference>
<evidence type="ECO:0000256" key="4">
    <source>
        <dbReference type="ARBA" id="ARBA00022840"/>
    </source>
</evidence>
<comment type="similarity">
    <text evidence="1">Belongs to the ABC transporter superfamily.</text>
</comment>
<dbReference type="InterPro" id="IPR030660">
    <property type="entry name" value="ABC_branched_ATPase_LivF/BraG"/>
</dbReference>
<dbReference type="Gene3D" id="3.40.50.300">
    <property type="entry name" value="P-loop containing nucleotide triphosphate hydrolases"/>
    <property type="match status" value="1"/>
</dbReference>
<reference evidence="9" key="1">
    <citation type="journal article" date="2019" name="Int. J. Syst. Evol. Microbiol.">
        <title>The Global Catalogue of Microorganisms (GCM) 10K type strain sequencing project: providing services to taxonomists for standard genome sequencing and annotation.</title>
        <authorList>
            <consortium name="The Broad Institute Genomics Platform"/>
            <consortium name="The Broad Institute Genome Sequencing Center for Infectious Disease"/>
            <person name="Wu L."/>
            <person name="Ma J."/>
        </authorList>
    </citation>
    <scope>NUCLEOTIDE SEQUENCE [LARGE SCALE GENOMIC DNA]</scope>
    <source>
        <strain evidence="9">JCM 9371</strain>
    </source>
</reference>
<feature type="domain" description="ABC transporter" evidence="7">
    <location>
        <begin position="3"/>
        <end position="233"/>
    </location>
</feature>
<dbReference type="PANTHER" id="PTHR43820:SF4">
    <property type="entry name" value="HIGH-AFFINITY BRANCHED-CHAIN AMINO ACID TRANSPORT ATP-BINDING PROTEIN LIVF"/>
    <property type="match status" value="1"/>
</dbReference>
<dbReference type="GO" id="GO:0005524">
    <property type="term" value="F:ATP binding"/>
    <property type="evidence" value="ECO:0007669"/>
    <property type="project" value="UniProtKB-KW"/>
</dbReference>
<evidence type="ECO:0000256" key="5">
    <source>
        <dbReference type="ARBA" id="ARBA00022970"/>
    </source>
</evidence>
<sequence>MLLELKDVRVHYGKIEALKGISIGVAEGEIVSLIGANGAGKSTTLKTISGLRPLSSGAVLFDGADIGAMPGHKRVLAGIGQAPEGRGIFPGMTVHENLLMGAYARKDDHSKELAEAYELFPRLAERRTQAAGTMSGGEQQMLAIGRALMAKPKVLLLDEPSMGLAPMLVQQIFSIIEEINRRGTTILLVEQNAQQALQLAHRAYVLETGRIVKSAPAAELLDDPQVRAAYLGGDLGVGDGAGATAADPVPGTAPDATSEDVAEGAASDEDGRRA</sequence>
<evidence type="ECO:0000256" key="1">
    <source>
        <dbReference type="ARBA" id="ARBA00005417"/>
    </source>
</evidence>
<dbReference type="InterPro" id="IPR027417">
    <property type="entry name" value="P-loop_NTPase"/>
</dbReference>
<keyword evidence="2" id="KW-0813">Transport</keyword>
<dbReference type="PROSITE" id="PS00211">
    <property type="entry name" value="ABC_TRANSPORTER_1"/>
    <property type="match status" value="1"/>
</dbReference>
<evidence type="ECO:0000259" key="7">
    <source>
        <dbReference type="PROSITE" id="PS50893"/>
    </source>
</evidence>
<feature type="compositionally biased region" description="Acidic residues" evidence="6">
    <location>
        <begin position="257"/>
        <end position="268"/>
    </location>
</feature>
<evidence type="ECO:0000313" key="9">
    <source>
        <dbReference type="Proteomes" id="UP001597063"/>
    </source>
</evidence>
<dbReference type="RefSeq" id="WP_131756990.1">
    <property type="nucleotide sequence ID" value="NZ_CAACUY010000023.1"/>
</dbReference>
<organism evidence="8 9">
    <name type="scientific">Actinomadura fibrosa</name>
    <dbReference type="NCBI Taxonomy" id="111802"/>
    <lineage>
        <taxon>Bacteria</taxon>
        <taxon>Bacillati</taxon>
        <taxon>Actinomycetota</taxon>
        <taxon>Actinomycetes</taxon>
        <taxon>Streptosporangiales</taxon>
        <taxon>Thermomonosporaceae</taxon>
        <taxon>Actinomadura</taxon>
    </lineage>
</organism>
<feature type="compositionally biased region" description="Low complexity" evidence="6">
    <location>
        <begin position="242"/>
        <end position="256"/>
    </location>
</feature>
<dbReference type="SMART" id="SM00382">
    <property type="entry name" value="AAA"/>
    <property type="match status" value="1"/>
</dbReference>
<dbReference type="PIRSF" id="PIRSF039137">
    <property type="entry name" value="ABC_branched_ATPase"/>
    <property type="match status" value="1"/>
</dbReference>
<keyword evidence="9" id="KW-1185">Reference proteome</keyword>
<feature type="region of interest" description="Disordered" evidence="6">
    <location>
        <begin position="241"/>
        <end position="274"/>
    </location>
</feature>
<dbReference type="PROSITE" id="PS50893">
    <property type="entry name" value="ABC_TRANSPORTER_2"/>
    <property type="match status" value="1"/>
</dbReference>
<gene>
    <name evidence="8" type="ORF">ACFQZM_21665</name>
</gene>
<dbReference type="InterPro" id="IPR003593">
    <property type="entry name" value="AAA+_ATPase"/>
</dbReference>
<evidence type="ECO:0000256" key="2">
    <source>
        <dbReference type="ARBA" id="ARBA00022448"/>
    </source>
</evidence>
<evidence type="ECO:0000256" key="3">
    <source>
        <dbReference type="ARBA" id="ARBA00022741"/>
    </source>
</evidence>
<dbReference type="InterPro" id="IPR052156">
    <property type="entry name" value="BCAA_Transport_ATP-bd_LivF"/>
</dbReference>
<dbReference type="InterPro" id="IPR003439">
    <property type="entry name" value="ABC_transporter-like_ATP-bd"/>
</dbReference>
<name>A0ABW2XL82_9ACTN</name>